<dbReference type="RefSeq" id="WP_133227472.1">
    <property type="nucleotide sequence ID" value="NZ_SMRT01000003.1"/>
</dbReference>
<evidence type="ECO:0000313" key="3">
    <source>
        <dbReference type="Proteomes" id="UP000295636"/>
    </source>
</evidence>
<comment type="caution">
    <text evidence="2">The sequence shown here is derived from an EMBL/GenBank/DDBJ whole genome shotgun (WGS) entry which is preliminary data.</text>
</comment>
<dbReference type="OrthoDB" id="9789070at2"/>
<reference evidence="2 3" key="1">
    <citation type="submission" date="2019-03" db="EMBL/GenBank/DDBJ databases">
        <title>This is whole genome sequence of Paenibacillus sp MS74 strain.</title>
        <authorList>
            <person name="Trinh H.N."/>
        </authorList>
    </citation>
    <scope>NUCLEOTIDE SEQUENCE [LARGE SCALE GENOMIC DNA]</scope>
    <source>
        <strain evidence="2 3">MS74</strain>
    </source>
</reference>
<dbReference type="Pfam" id="PF05598">
    <property type="entry name" value="DUF772"/>
    <property type="match status" value="1"/>
</dbReference>
<dbReference type="EMBL" id="SMRT01000003">
    <property type="protein sequence ID" value="TDF98929.1"/>
    <property type="molecule type" value="Genomic_DNA"/>
</dbReference>
<accession>A0A4R5KSS5</accession>
<name>A0A4R5KSS5_9BACL</name>
<protein>
    <submittedName>
        <fullName evidence="2">Transposase</fullName>
    </submittedName>
</protein>
<dbReference type="PANTHER" id="PTHR35604">
    <property type="entry name" value="TRANSPOSASE INSH FOR INSERTION SEQUENCE ELEMENT IS5A-RELATED"/>
    <property type="match status" value="1"/>
</dbReference>
<proteinExistence type="predicted"/>
<feature type="domain" description="Transposase InsH N-terminal" evidence="1">
    <location>
        <begin position="20"/>
        <end position="111"/>
    </location>
</feature>
<gene>
    <name evidence="2" type="ORF">E1757_10520</name>
</gene>
<sequence>MIRQQQSMVLSPYAGLYDIVVPKDNMLRQINDLVDFTFIYDELKDKYCLDNGRNAIDPIRMFKYLLLKAIFELSDVDIVERSRYDLSFKYFLDMAPEDPVIDPSSLTKFRKLRLKDINLLDMLIGKTVVLAVEKDILKSNSIIVDATHTKARYNQKSPQEILQDRARKLRKAVYAMDESAKAKMPTKNTTNVLED</sequence>
<organism evidence="2 3">
    <name type="scientific">Paenibacillus piri</name>
    <dbReference type="NCBI Taxonomy" id="2547395"/>
    <lineage>
        <taxon>Bacteria</taxon>
        <taxon>Bacillati</taxon>
        <taxon>Bacillota</taxon>
        <taxon>Bacilli</taxon>
        <taxon>Bacillales</taxon>
        <taxon>Paenibacillaceae</taxon>
        <taxon>Paenibacillus</taxon>
    </lineage>
</organism>
<feature type="non-terminal residue" evidence="2">
    <location>
        <position position="195"/>
    </location>
</feature>
<dbReference type="Proteomes" id="UP000295636">
    <property type="component" value="Unassembled WGS sequence"/>
</dbReference>
<dbReference type="AlphaFoldDB" id="A0A4R5KSS5"/>
<evidence type="ECO:0000313" key="2">
    <source>
        <dbReference type="EMBL" id="TDF98929.1"/>
    </source>
</evidence>
<dbReference type="PANTHER" id="PTHR35604:SF2">
    <property type="entry name" value="TRANSPOSASE INSH FOR INSERTION SEQUENCE ELEMENT IS5A-RELATED"/>
    <property type="match status" value="1"/>
</dbReference>
<dbReference type="InterPro" id="IPR008490">
    <property type="entry name" value="Transposase_InsH_N"/>
</dbReference>
<evidence type="ECO:0000259" key="1">
    <source>
        <dbReference type="Pfam" id="PF05598"/>
    </source>
</evidence>
<keyword evidence="3" id="KW-1185">Reference proteome</keyword>